<reference evidence="1" key="1">
    <citation type="submission" date="2018-05" db="EMBL/GenBank/DDBJ databases">
        <authorList>
            <person name="Lanie J.A."/>
            <person name="Ng W.-L."/>
            <person name="Kazmierczak K.M."/>
            <person name="Andrzejewski T.M."/>
            <person name="Davidsen T.M."/>
            <person name="Wayne K.J."/>
            <person name="Tettelin H."/>
            <person name="Glass J.I."/>
            <person name="Rusch D."/>
            <person name="Podicherti R."/>
            <person name="Tsui H.-C.T."/>
            <person name="Winkler M.E."/>
        </authorList>
    </citation>
    <scope>NUCLEOTIDE SEQUENCE</scope>
</reference>
<dbReference type="EMBL" id="UINC01039177">
    <property type="protein sequence ID" value="SVB37268.1"/>
    <property type="molecule type" value="Genomic_DNA"/>
</dbReference>
<protein>
    <submittedName>
        <fullName evidence="1">Uncharacterized protein</fullName>
    </submittedName>
</protein>
<proteinExistence type="predicted"/>
<dbReference type="AlphaFoldDB" id="A0A382DFS8"/>
<name>A0A382DFS8_9ZZZZ</name>
<gene>
    <name evidence="1" type="ORF">METZ01_LOCUS190122</name>
</gene>
<accession>A0A382DFS8</accession>
<sequence length="114" mass="13678">MKEMYERNGGSFRDPKGYVLHHNKNVYRVINTSYQEEYDYCIKSGLYKKLIDEGLLLSFEESLDLEINSKDVYKIVKQERINFISYPYEWSFDMIKDAAITTLKIQEISMEHRM</sequence>
<organism evidence="1">
    <name type="scientific">marine metagenome</name>
    <dbReference type="NCBI Taxonomy" id="408172"/>
    <lineage>
        <taxon>unclassified sequences</taxon>
        <taxon>metagenomes</taxon>
        <taxon>ecological metagenomes</taxon>
    </lineage>
</organism>
<feature type="non-terminal residue" evidence="1">
    <location>
        <position position="114"/>
    </location>
</feature>
<evidence type="ECO:0000313" key="1">
    <source>
        <dbReference type="EMBL" id="SVB37268.1"/>
    </source>
</evidence>